<keyword evidence="1" id="KW-0145">Chemotaxis</keyword>
<dbReference type="SUPFAM" id="SSF46785">
    <property type="entry name" value="Winged helix' DNA-binding domain"/>
    <property type="match status" value="1"/>
</dbReference>
<dbReference type="GeneID" id="56085973"/>
<dbReference type="PANTHER" id="PTHR42201">
    <property type="entry name" value="TAXIS PROTEIN"/>
    <property type="match status" value="1"/>
</dbReference>
<dbReference type="Pfam" id="PF04283">
    <property type="entry name" value="CheF-arch"/>
    <property type="match status" value="1"/>
</dbReference>
<comment type="function">
    <text evidence="1">Involved in taxis signal transduction.</text>
</comment>
<dbReference type="PIRSF" id="PIRSF026802">
    <property type="entry name" value="UCP026802"/>
    <property type="match status" value="1"/>
</dbReference>
<reference evidence="2 3" key="1">
    <citation type="submission" date="2020-07" db="EMBL/GenBank/DDBJ databases">
        <title>Halosimplex litoreum sp. nov. and Halosimplex rubrum sp. nov., isolated from different salt environments.</title>
        <authorList>
            <person name="Cui H."/>
        </authorList>
    </citation>
    <scope>NUCLEOTIDE SEQUENCE [LARGE SCALE GENOMIC DNA]</scope>
    <source>
        <strain evidence="2 3">R2</strain>
    </source>
</reference>
<evidence type="ECO:0000256" key="1">
    <source>
        <dbReference type="PIRNR" id="PIRNR026802"/>
    </source>
</evidence>
<dbReference type="RefSeq" id="WP_179919826.1">
    <property type="nucleotide sequence ID" value="NZ_CP058909.1"/>
</dbReference>
<dbReference type="OrthoDB" id="337296at2157"/>
<sequence>MSESVIADFVATFNSEASSRAEPVKGRILLSEKRLVLAGDEGKVTIPLSAIFDIAVGQVPDDLGEFFDSTVTVAFEKGGNRMVAAVEADDDKIEKFTTVLFKAVLNGTDVTLKHPARVGGRVTDQAFAPAKLFLKPGTVRFRRSDDTVDVDLSTVTDFERTSREINGSERSVLAVRHLANGQSNLSLAALESPRKMSILGRYLRLEYSDLMADLEDVTLSEEQVELLVAVYSTGPGVSLANVLDMESSQLTMVLNDLRDDELVVDGEDGPTLTPKGRVVVSSHLEDVNA</sequence>
<name>A0A7D5T8A9_9EURY</name>
<proteinExistence type="predicted"/>
<dbReference type="PANTHER" id="PTHR42201:SF1">
    <property type="entry name" value="TAXIS PROTEIN"/>
    <property type="match status" value="1"/>
</dbReference>
<dbReference type="InterPro" id="IPR007381">
    <property type="entry name" value="CheF1/F2"/>
</dbReference>
<dbReference type="KEGG" id="hpel:HZS54_25250"/>
<keyword evidence="3" id="KW-1185">Reference proteome</keyword>
<evidence type="ECO:0000313" key="3">
    <source>
        <dbReference type="Proteomes" id="UP000509346"/>
    </source>
</evidence>
<dbReference type="Proteomes" id="UP000509346">
    <property type="component" value="Chromosome"/>
</dbReference>
<dbReference type="EMBL" id="CP058909">
    <property type="protein sequence ID" value="QLH84748.1"/>
    <property type="molecule type" value="Genomic_DNA"/>
</dbReference>
<comment type="subunit">
    <text evidence="1">Interacts with chemotaxis (Che) proteins as well as flagella accessory (Fla) proteins.</text>
</comment>
<accession>A0A7D5T8A9</accession>
<evidence type="ECO:0000313" key="2">
    <source>
        <dbReference type="EMBL" id="QLH84748.1"/>
    </source>
</evidence>
<gene>
    <name evidence="2" type="ORF">HZS54_25250</name>
</gene>
<dbReference type="GO" id="GO:0006935">
    <property type="term" value="P:chemotaxis"/>
    <property type="evidence" value="ECO:0007669"/>
    <property type="project" value="UniProtKB-UniRule"/>
</dbReference>
<dbReference type="InterPro" id="IPR036390">
    <property type="entry name" value="WH_DNA-bd_sf"/>
</dbReference>
<dbReference type="AlphaFoldDB" id="A0A7D5T8A9"/>
<protein>
    <recommendedName>
        <fullName evidence="1">Taxis protein CheF</fullName>
    </recommendedName>
</protein>
<organism evidence="2 3">
    <name type="scientific">Halosimplex pelagicum</name>
    <dbReference type="NCBI Taxonomy" id="869886"/>
    <lineage>
        <taxon>Archaea</taxon>
        <taxon>Methanobacteriati</taxon>
        <taxon>Methanobacteriota</taxon>
        <taxon>Stenosarchaea group</taxon>
        <taxon>Halobacteria</taxon>
        <taxon>Halobacteriales</taxon>
        <taxon>Haloarculaceae</taxon>
        <taxon>Halosimplex</taxon>
    </lineage>
</organism>